<dbReference type="Gramene" id="OIW07471">
    <property type="protein sequence ID" value="OIW07471"/>
    <property type="gene ID" value="TanjilG_14417"/>
</dbReference>
<proteinExistence type="predicted"/>
<name>A0A1J7H3L7_LUPAN</name>
<dbReference type="PANTHER" id="PTHR33177">
    <property type="entry name" value="PUTATIVE-RELATED"/>
    <property type="match status" value="1"/>
</dbReference>
<dbReference type="PANTHER" id="PTHR33177:SF74">
    <property type="entry name" value="PROTEIN GL2-INTERACTING REPRESSOR 1"/>
    <property type="match status" value="1"/>
</dbReference>
<protein>
    <recommendedName>
        <fullName evidence="1">GIR1-like zinc ribbon domain-containing protein</fullName>
    </recommendedName>
</protein>
<accession>A0A1J7H3L7</accession>
<feature type="domain" description="GIR1-like zinc ribbon" evidence="1">
    <location>
        <begin position="141"/>
        <end position="173"/>
    </location>
</feature>
<keyword evidence="3" id="KW-1185">Reference proteome</keyword>
<dbReference type="InterPro" id="IPR055281">
    <property type="entry name" value="GIR1-2/SIED1"/>
</dbReference>
<gene>
    <name evidence="2" type="ORF">TanjilG_14417</name>
</gene>
<dbReference type="KEGG" id="lang:109352575"/>
<dbReference type="EMBL" id="CM007367">
    <property type="protein sequence ID" value="OIW07471.1"/>
    <property type="molecule type" value="Genomic_DNA"/>
</dbReference>
<evidence type="ECO:0000313" key="2">
    <source>
        <dbReference type="EMBL" id="OIW07471.1"/>
    </source>
</evidence>
<dbReference type="Pfam" id="PF24747">
    <property type="entry name" value="Zn-ribbon_GIR1"/>
    <property type="match status" value="1"/>
</dbReference>
<dbReference type="InterPro" id="IPR056440">
    <property type="entry name" value="Zn-ribbon_GIR1"/>
</dbReference>
<evidence type="ECO:0000259" key="1">
    <source>
        <dbReference type="Pfam" id="PF24747"/>
    </source>
</evidence>
<reference evidence="2 3" key="1">
    <citation type="journal article" date="2017" name="Plant Biotechnol. J.">
        <title>A comprehensive draft genome sequence for lupin (Lupinus angustifolius), an emerging health food: insights into plant-microbe interactions and legume evolution.</title>
        <authorList>
            <person name="Hane J.K."/>
            <person name="Ming Y."/>
            <person name="Kamphuis L.G."/>
            <person name="Nelson M.N."/>
            <person name="Garg G."/>
            <person name="Atkins C.A."/>
            <person name="Bayer P.E."/>
            <person name="Bravo A."/>
            <person name="Bringans S."/>
            <person name="Cannon S."/>
            <person name="Edwards D."/>
            <person name="Foley R."/>
            <person name="Gao L.L."/>
            <person name="Harrison M.J."/>
            <person name="Huang W."/>
            <person name="Hurgobin B."/>
            <person name="Li S."/>
            <person name="Liu C.W."/>
            <person name="McGrath A."/>
            <person name="Morahan G."/>
            <person name="Murray J."/>
            <person name="Weller J."/>
            <person name="Jian J."/>
            <person name="Singh K.B."/>
        </authorList>
    </citation>
    <scope>NUCLEOTIDE SEQUENCE [LARGE SCALE GENOMIC DNA]</scope>
    <source>
        <strain evidence="3">cv. Tanjil</strain>
        <tissue evidence="2">Whole plant</tissue>
    </source>
</reference>
<dbReference type="Proteomes" id="UP000188354">
    <property type="component" value="Chromosome LG07"/>
</dbReference>
<evidence type="ECO:0000313" key="3">
    <source>
        <dbReference type="Proteomes" id="UP000188354"/>
    </source>
</evidence>
<dbReference type="OrthoDB" id="1464951at2759"/>
<sequence length="176" mass="19603">MEKLSGKLQQVHGIHIKKEDEDNNIFGNYESASVYQHNRSIDNNQPPQIEDQDQGHLSIGHEINFEVKSTSEESKEIHVVDRMLNEHGSGLGDDLKLKISPQCPTSCISSLSSTPFNKTCASSMLGSNENLSDASKDEEISFTLVGCTRCYMYMLVSKDNPRCIICGNGMLIDKFD</sequence>
<dbReference type="AlphaFoldDB" id="A0A1J7H3L7"/>
<organism evidence="2 3">
    <name type="scientific">Lupinus angustifolius</name>
    <name type="common">Narrow-leaved blue lupine</name>
    <dbReference type="NCBI Taxonomy" id="3871"/>
    <lineage>
        <taxon>Eukaryota</taxon>
        <taxon>Viridiplantae</taxon>
        <taxon>Streptophyta</taxon>
        <taxon>Embryophyta</taxon>
        <taxon>Tracheophyta</taxon>
        <taxon>Spermatophyta</taxon>
        <taxon>Magnoliopsida</taxon>
        <taxon>eudicotyledons</taxon>
        <taxon>Gunneridae</taxon>
        <taxon>Pentapetalae</taxon>
        <taxon>rosids</taxon>
        <taxon>fabids</taxon>
        <taxon>Fabales</taxon>
        <taxon>Fabaceae</taxon>
        <taxon>Papilionoideae</taxon>
        <taxon>50 kb inversion clade</taxon>
        <taxon>genistoids sensu lato</taxon>
        <taxon>core genistoids</taxon>
        <taxon>Genisteae</taxon>
        <taxon>Lupinus</taxon>
    </lineage>
</organism>